<sequence>MPSMTTFPDLLVTLTTKIVSAYVKKHVVPGGEITKVIVDVHAALNGIGSNGDLKPEPVVEKPKPPVSVRKSIQDDHLVCLEDGKKFQTLKRHLMAHYQLTPQQYREKWDLPDDYPMVAPAYAARRKQLALDMGLGLKPISP</sequence>
<evidence type="ECO:0000313" key="5">
    <source>
        <dbReference type="EMBL" id="MBP1862123.1"/>
    </source>
</evidence>
<evidence type="ECO:0000256" key="3">
    <source>
        <dbReference type="ARBA" id="ARBA00023125"/>
    </source>
</evidence>
<dbReference type="Pfam" id="PF05443">
    <property type="entry name" value="ROS_MUCR"/>
    <property type="match status" value="1"/>
</dbReference>
<comment type="caution">
    <text evidence="5">The sequence shown here is derived from an EMBL/GenBank/DDBJ whole genome shotgun (WGS) entry which is preliminary data.</text>
</comment>
<dbReference type="Gene3D" id="1.10.10.1550">
    <property type="entry name" value="ROS/MUCR transcriptional regulator protein"/>
    <property type="match status" value="1"/>
</dbReference>
<dbReference type="EMBL" id="JAGGJV010000013">
    <property type="protein sequence ID" value="MBP1862123.1"/>
    <property type="molecule type" value="Genomic_DNA"/>
</dbReference>
<comment type="similarity">
    <text evidence="1">Belongs to the ros/MucR family.</text>
</comment>
<dbReference type="Proteomes" id="UP000823786">
    <property type="component" value="Unassembled WGS sequence"/>
</dbReference>
<keyword evidence="3" id="KW-0238">DNA-binding</keyword>
<evidence type="ECO:0000313" key="6">
    <source>
        <dbReference type="Proteomes" id="UP000823786"/>
    </source>
</evidence>
<keyword evidence="6" id="KW-1185">Reference proteome</keyword>
<keyword evidence="4" id="KW-0804">Transcription</keyword>
<keyword evidence="2" id="KW-0805">Transcription regulation</keyword>
<dbReference type="RefSeq" id="WP_209857074.1">
    <property type="nucleotide sequence ID" value="NZ_JAGGJV010000013.1"/>
</dbReference>
<proteinExistence type="inferred from homology"/>
<dbReference type="InterPro" id="IPR041920">
    <property type="entry name" value="ROS/MUCR_sf"/>
</dbReference>
<name>A0ABS4EVY6_9HYPH</name>
<reference evidence="5 6" key="1">
    <citation type="submission" date="2021-03" db="EMBL/GenBank/DDBJ databases">
        <title>Genomic Encyclopedia of Type Strains, Phase IV (KMG-IV): sequencing the most valuable type-strain genomes for metagenomic binning, comparative biology and taxonomic classification.</title>
        <authorList>
            <person name="Goeker M."/>
        </authorList>
    </citation>
    <scope>NUCLEOTIDE SEQUENCE [LARGE SCALE GENOMIC DNA]</scope>
    <source>
        <strain evidence="5 6">DSM 26427</strain>
    </source>
</reference>
<gene>
    <name evidence="5" type="ORF">J2Z75_005654</name>
</gene>
<evidence type="ECO:0000256" key="2">
    <source>
        <dbReference type="ARBA" id="ARBA00023015"/>
    </source>
</evidence>
<evidence type="ECO:0000256" key="1">
    <source>
        <dbReference type="ARBA" id="ARBA00007031"/>
    </source>
</evidence>
<evidence type="ECO:0000256" key="4">
    <source>
        <dbReference type="ARBA" id="ARBA00023163"/>
    </source>
</evidence>
<dbReference type="InterPro" id="IPR008807">
    <property type="entry name" value="ROS_MUCR"/>
</dbReference>
<accession>A0ABS4EVY6</accession>
<protein>
    <submittedName>
        <fullName evidence="5">Transcriptional regulator</fullName>
    </submittedName>
</protein>
<organism evidence="5 6">
    <name type="scientific">Rhizobium herbae</name>
    <dbReference type="NCBI Taxonomy" id="508661"/>
    <lineage>
        <taxon>Bacteria</taxon>
        <taxon>Pseudomonadati</taxon>
        <taxon>Pseudomonadota</taxon>
        <taxon>Alphaproteobacteria</taxon>
        <taxon>Hyphomicrobiales</taxon>
        <taxon>Rhizobiaceae</taxon>
        <taxon>Rhizobium/Agrobacterium group</taxon>
        <taxon>Rhizobium</taxon>
    </lineage>
</organism>